<dbReference type="Gene3D" id="1.20.1070.10">
    <property type="entry name" value="Rhodopsin 7-helix transmembrane proteins"/>
    <property type="match status" value="1"/>
</dbReference>
<evidence type="ECO:0000256" key="9">
    <source>
        <dbReference type="ARBA" id="ARBA00023224"/>
    </source>
</evidence>
<evidence type="ECO:0000256" key="10">
    <source>
        <dbReference type="ARBA" id="ARBA00025736"/>
    </source>
</evidence>
<evidence type="ECO:0000256" key="4">
    <source>
        <dbReference type="ARBA" id="ARBA00022989"/>
    </source>
</evidence>
<protein>
    <submittedName>
        <fullName evidence="14">Si:dkey-42l23.7</fullName>
    </submittedName>
</protein>
<reference evidence="14" key="2">
    <citation type="submission" date="2025-08" db="UniProtKB">
        <authorList>
            <consortium name="Ensembl"/>
        </authorList>
    </citation>
    <scope>IDENTIFICATION</scope>
</reference>
<name>A0AAY4ETH3_9TELE</name>
<keyword evidence="7" id="KW-1015">Disulfide bond</keyword>
<dbReference type="PANTHER" id="PTHR24225:SF68">
    <property type="entry name" value="C3A ANAPHYLATOXIN CHEMOTACTIC RECEPTOR-LIKE-RELATED"/>
    <property type="match status" value="1"/>
</dbReference>
<dbReference type="InterPro" id="IPR017452">
    <property type="entry name" value="GPCR_Rhodpsn_7TM"/>
</dbReference>
<dbReference type="PANTHER" id="PTHR24225">
    <property type="entry name" value="CHEMOTACTIC RECEPTOR"/>
    <property type="match status" value="1"/>
</dbReference>
<reference evidence="14" key="3">
    <citation type="submission" date="2025-09" db="UniProtKB">
        <authorList>
            <consortium name="Ensembl"/>
        </authorList>
    </citation>
    <scope>IDENTIFICATION</scope>
</reference>
<keyword evidence="3 12" id="KW-0812">Transmembrane</keyword>
<feature type="transmembrane region" description="Helical" evidence="12">
    <location>
        <begin position="29"/>
        <end position="49"/>
    </location>
</feature>
<feature type="transmembrane region" description="Helical" evidence="12">
    <location>
        <begin position="276"/>
        <end position="295"/>
    </location>
</feature>
<dbReference type="GeneTree" id="ENSGT01020000230438"/>
<comment type="similarity">
    <text evidence="10">Belongs to the chemokine-like receptor (CMKLR) family.</text>
</comment>
<feature type="transmembrane region" description="Helical" evidence="12">
    <location>
        <begin position="61"/>
        <end position="85"/>
    </location>
</feature>
<feature type="domain" description="G-protein coupled receptors family 1 profile" evidence="13">
    <location>
        <begin position="42"/>
        <end position="292"/>
    </location>
</feature>
<dbReference type="AlphaFoldDB" id="A0AAY4ETH3"/>
<dbReference type="GO" id="GO:0006954">
    <property type="term" value="P:inflammatory response"/>
    <property type="evidence" value="ECO:0007669"/>
    <property type="project" value="TreeGrafter"/>
</dbReference>
<gene>
    <name evidence="14" type="primary">LOC114790631</name>
</gene>
<proteinExistence type="inferred from homology"/>
<evidence type="ECO:0000313" key="14">
    <source>
        <dbReference type="Ensembl" id="ENSDCDP00010060688.1"/>
    </source>
</evidence>
<dbReference type="Pfam" id="PF00001">
    <property type="entry name" value="7tm_1"/>
    <property type="match status" value="1"/>
</dbReference>
<dbReference type="SUPFAM" id="SSF81321">
    <property type="entry name" value="Family A G protein-coupled receptor-like"/>
    <property type="match status" value="1"/>
</dbReference>
<evidence type="ECO:0000256" key="3">
    <source>
        <dbReference type="ARBA" id="ARBA00022692"/>
    </source>
</evidence>
<feature type="transmembrane region" description="Helical" evidence="12">
    <location>
        <begin position="224"/>
        <end position="243"/>
    </location>
</feature>
<comment type="subcellular location">
    <subcellularLocation>
        <location evidence="1">Membrane</location>
        <topology evidence="1">Multi-pass membrane protein</topology>
    </subcellularLocation>
</comment>
<accession>A0AAY4ETH3</accession>
<dbReference type="GO" id="GO:0005886">
    <property type="term" value="C:plasma membrane"/>
    <property type="evidence" value="ECO:0007669"/>
    <property type="project" value="TreeGrafter"/>
</dbReference>
<sequence length="363" mass="41948">MDQKNNFSSLNMSASSGAEDLGSVEIVSLVMYSVVVLLGTTGNALVIYVTAFKMRTTVNSVWFLNLAIADFVFTFFLIFTIVRTYLRYWPFRDFLCKFNTLVQVINMFASIFLLTAISLDRCLATWVVVWAQNKRTPNKARLICLLIWLLSLACSLPYAVYREVEYYDGKYICDLIMDEFMYRKLSLFRFLAGFIVPFLVITCSYVAIGVRAFRLQKKRKMKPFKVILSVILAFFFCWLPFHITDLIFAQQTVNHYNYPDEFNADLYNLSANMSRLTVTLGFFNSCLNPILYVFMCEEFKNKLRQSVLLVLEHAFAEENLAFITSRYSVGSRHSESNGNIPRKPTLTSLVQSNERRQSIDDDS</sequence>
<evidence type="ECO:0000256" key="1">
    <source>
        <dbReference type="ARBA" id="ARBA00004141"/>
    </source>
</evidence>
<dbReference type="InterPro" id="IPR000276">
    <property type="entry name" value="GPCR_Rhodpsn"/>
</dbReference>
<evidence type="ECO:0000256" key="11">
    <source>
        <dbReference type="SAM" id="MobiDB-lite"/>
    </source>
</evidence>
<evidence type="ECO:0000259" key="13">
    <source>
        <dbReference type="PROSITE" id="PS50262"/>
    </source>
</evidence>
<dbReference type="PRINTS" id="PR00526">
    <property type="entry name" value="FMETLEUPHER"/>
</dbReference>
<organism evidence="14 15">
    <name type="scientific">Denticeps clupeoides</name>
    <name type="common">denticle herring</name>
    <dbReference type="NCBI Taxonomy" id="299321"/>
    <lineage>
        <taxon>Eukaryota</taxon>
        <taxon>Metazoa</taxon>
        <taxon>Chordata</taxon>
        <taxon>Craniata</taxon>
        <taxon>Vertebrata</taxon>
        <taxon>Euteleostomi</taxon>
        <taxon>Actinopterygii</taxon>
        <taxon>Neopterygii</taxon>
        <taxon>Teleostei</taxon>
        <taxon>Clupei</taxon>
        <taxon>Clupeiformes</taxon>
        <taxon>Denticipitoidei</taxon>
        <taxon>Denticipitidae</taxon>
        <taxon>Denticeps</taxon>
    </lineage>
</organism>
<evidence type="ECO:0000256" key="12">
    <source>
        <dbReference type="SAM" id="Phobius"/>
    </source>
</evidence>
<feature type="transmembrane region" description="Helical" evidence="12">
    <location>
        <begin position="187"/>
        <end position="212"/>
    </location>
</feature>
<dbReference type="CDD" id="cd14974">
    <property type="entry name" value="7tmA_Anaphylatoxin_R-like"/>
    <property type="match status" value="1"/>
</dbReference>
<keyword evidence="6 12" id="KW-0472">Membrane</keyword>
<feature type="region of interest" description="Disordered" evidence="11">
    <location>
        <begin position="331"/>
        <end position="363"/>
    </location>
</feature>
<keyword evidence="4 12" id="KW-1133">Transmembrane helix</keyword>
<dbReference type="Ensembl" id="ENSDCDT00010071438.1">
    <property type="protein sequence ID" value="ENSDCDP00010060688.1"/>
    <property type="gene ID" value="ENSDCDG00010033657.1"/>
</dbReference>
<dbReference type="FunFam" id="1.20.1070.10:FF:000034">
    <property type="entry name" value="G-protein coupled receptor 1"/>
    <property type="match status" value="1"/>
</dbReference>
<dbReference type="GO" id="GO:0007204">
    <property type="term" value="P:positive regulation of cytosolic calcium ion concentration"/>
    <property type="evidence" value="ECO:0007669"/>
    <property type="project" value="TreeGrafter"/>
</dbReference>
<evidence type="ECO:0000313" key="15">
    <source>
        <dbReference type="Proteomes" id="UP000694580"/>
    </source>
</evidence>
<dbReference type="GeneID" id="114790631"/>
<dbReference type="GO" id="GO:0004875">
    <property type="term" value="F:complement receptor activity"/>
    <property type="evidence" value="ECO:0007669"/>
    <property type="project" value="TreeGrafter"/>
</dbReference>
<evidence type="ECO:0000256" key="8">
    <source>
        <dbReference type="ARBA" id="ARBA00023170"/>
    </source>
</evidence>
<dbReference type="PRINTS" id="PR00237">
    <property type="entry name" value="GPCRRHODOPSN"/>
</dbReference>
<keyword evidence="2" id="KW-0145">Chemotaxis</keyword>
<evidence type="ECO:0000256" key="2">
    <source>
        <dbReference type="ARBA" id="ARBA00022500"/>
    </source>
</evidence>
<evidence type="ECO:0000256" key="7">
    <source>
        <dbReference type="ARBA" id="ARBA00023157"/>
    </source>
</evidence>
<dbReference type="RefSeq" id="XP_028836688.1">
    <property type="nucleotide sequence ID" value="XM_028980855.1"/>
</dbReference>
<dbReference type="GO" id="GO:0004930">
    <property type="term" value="F:G protein-coupled receptor activity"/>
    <property type="evidence" value="ECO:0007669"/>
    <property type="project" value="UniProtKB-KW"/>
</dbReference>
<feature type="transmembrane region" description="Helical" evidence="12">
    <location>
        <begin position="105"/>
        <end position="130"/>
    </location>
</feature>
<reference evidence="14 15" key="1">
    <citation type="submission" date="2020-06" db="EMBL/GenBank/DDBJ databases">
        <authorList>
            <consortium name="Wellcome Sanger Institute Data Sharing"/>
        </authorList>
    </citation>
    <scope>NUCLEOTIDE SEQUENCE [LARGE SCALE GENOMIC DNA]</scope>
</reference>
<feature type="transmembrane region" description="Helical" evidence="12">
    <location>
        <begin position="142"/>
        <end position="161"/>
    </location>
</feature>
<evidence type="ECO:0000256" key="6">
    <source>
        <dbReference type="ARBA" id="ARBA00023136"/>
    </source>
</evidence>
<keyword evidence="8" id="KW-0675">Receptor</keyword>
<keyword evidence="15" id="KW-1185">Reference proteome</keyword>
<dbReference type="GO" id="GO:0006935">
    <property type="term" value="P:chemotaxis"/>
    <property type="evidence" value="ECO:0007669"/>
    <property type="project" value="UniProtKB-KW"/>
</dbReference>
<dbReference type="PROSITE" id="PS50262">
    <property type="entry name" value="G_PROTEIN_RECEP_F1_2"/>
    <property type="match status" value="1"/>
</dbReference>
<dbReference type="Proteomes" id="UP000694580">
    <property type="component" value="Chromosome 5"/>
</dbReference>
<keyword evidence="5" id="KW-0297">G-protein coupled receptor</keyword>
<keyword evidence="9" id="KW-0807">Transducer</keyword>
<dbReference type="InterPro" id="IPR000826">
    <property type="entry name" value="Formyl_rcpt-rel"/>
</dbReference>
<evidence type="ECO:0000256" key="5">
    <source>
        <dbReference type="ARBA" id="ARBA00023040"/>
    </source>
</evidence>
<feature type="compositionally biased region" description="Basic and acidic residues" evidence="11">
    <location>
        <begin position="353"/>
        <end position="363"/>
    </location>
</feature>
<dbReference type="GO" id="GO:0007200">
    <property type="term" value="P:phospholipase C-activating G protein-coupled receptor signaling pathway"/>
    <property type="evidence" value="ECO:0007669"/>
    <property type="project" value="TreeGrafter"/>
</dbReference>